<dbReference type="EMBL" id="JBFOHL010000005">
    <property type="protein sequence ID" value="MEW9624068.1"/>
    <property type="molecule type" value="Genomic_DNA"/>
</dbReference>
<evidence type="ECO:0000313" key="3">
    <source>
        <dbReference type="EMBL" id="MEW9624068.1"/>
    </source>
</evidence>
<evidence type="ECO:0000259" key="2">
    <source>
        <dbReference type="PROSITE" id="PS51352"/>
    </source>
</evidence>
<feature type="chain" id="PRO_5046436500" description="Thioredoxin domain-containing protein" evidence="1">
    <location>
        <begin position="21"/>
        <end position="154"/>
    </location>
</feature>
<protein>
    <recommendedName>
        <fullName evidence="2">Thioredoxin domain-containing protein</fullName>
    </recommendedName>
</protein>
<name>A0ABV3QQC7_9GAMM</name>
<keyword evidence="1" id="KW-0732">Signal</keyword>
<dbReference type="SUPFAM" id="SSF52833">
    <property type="entry name" value="Thioredoxin-like"/>
    <property type="match status" value="1"/>
</dbReference>
<proteinExistence type="predicted"/>
<reference evidence="3 4" key="1">
    <citation type="submission" date="2024-06" db="EMBL/GenBank/DDBJ databases">
        <authorList>
            <person name="Woo H."/>
        </authorList>
    </citation>
    <scope>NUCLEOTIDE SEQUENCE [LARGE SCALE GENOMIC DNA]</scope>
    <source>
        <strain evidence="3 4">S2-g</strain>
    </source>
</reference>
<dbReference type="InterPro" id="IPR036249">
    <property type="entry name" value="Thioredoxin-like_sf"/>
</dbReference>
<sequence length="154" mass="16455">MRSLALATLLALALPALAHAGTLTPLSAAEVPTLLKPPAHGVRILAVWALDCAYCEANMQALAKLQRAHPQEIELVTVATDGIAHDAEIAARLKAMRMDGYPSRAYAEASPERLDYLIDPDWGGETPHTEIIRADGSRQGISGELTAAQLQKLL</sequence>
<evidence type="ECO:0000313" key="4">
    <source>
        <dbReference type="Proteomes" id="UP001556170"/>
    </source>
</evidence>
<comment type="caution">
    <text evidence="3">The sequence shown here is derived from an EMBL/GenBank/DDBJ whole genome shotgun (WGS) entry which is preliminary data.</text>
</comment>
<keyword evidence="4" id="KW-1185">Reference proteome</keyword>
<organism evidence="3 4">
    <name type="scientific">Rhodanobacter geophilus</name>
    <dbReference type="NCBI Taxonomy" id="3162488"/>
    <lineage>
        <taxon>Bacteria</taxon>
        <taxon>Pseudomonadati</taxon>
        <taxon>Pseudomonadota</taxon>
        <taxon>Gammaproteobacteria</taxon>
        <taxon>Lysobacterales</taxon>
        <taxon>Rhodanobacteraceae</taxon>
        <taxon>Rhodanobacter</taxon>
    </lineage>
</organism>
<feature type="domain" description="Thioredoxin" evidence="2">
    <location>
        <begin position="3"/>
        <end position="154"/>
    </location>
</feature>
<evidence type="ECO:0000256" key="1">
    <source>
        <dbReference type="SAM" id="SignalP"/>
    </source>
</evidence>
<gene>
    <name evidence="3" type="ORF">ABQJ56_07480</name>
</gene>
<dbReference type="InterPro" id="IPR013766">
    <property type="entry name" value="Thioredoxin_domain"/>
</dbReference>
<dbReference type="RefSeq" id="WP_367844374.1">
    <property type="nucleotide sequence ID" value="NZ_JBFOHL010000005.1"/>
</dbReference>
<dbReference type="Proteomes" id="UP001556170">
    <property type="component" value="Unassembled WGS sequence"/>
</dbReference>
<dbReference type="PROSITE" id="PS51352">
    <property type="entry name" value="THIOREDOXIN_2"/>
    <property type="match status" value="1"/>
</dbReference>
<feature type="signal peptide" evidence="1">
    <location>
        <begin position="1"/>
        <end position="20"/>
    </location>
</feature>
<accession>A0ABV3QQC7</accession>
<dbReference type="Gene3D" id="3.40.30.10">
    <property type="entry name" value="Glutaredoxin"/>
    <property type="match status" value="1"/>
</dbReference>